<dbReference type="OrthoDB" id="8444043at2"/>
<dbReference type="KEGG" id="gbr:Gbro_2791"/>
<reference evidence="3" key="1">
    <citation type="submission" date="2009-10" db="EMBL/GenBank/DDBJ databases">
        <title>The complete chromosome of Gordonia bronchialis DSM 43247.</title>
        <authorList>
            <consortium name="US DOE Joint Genome Institute (JGI-PGF)"/>
            <person name="Lucas S."/>
            <person name="Copeland A."/>
            <person name="Lapidus A."/>
            <person name="Glavina del Rio T."/>
            <person name="Dalin E."/>
            <person name="Tice H."/>
            <person name="Bruce D."/>
            <person name="Goodwin L."/>
            <person name="Pitluck S."/>
            <person name="Kyrpides N."/>
            <person name="Mavromatis K."/>
            <person name="Ivanova N."/>
            <person name="Ovchinnikova G."/>
            <person name="Saunders E."/>
            <person name="Brettin T."/>
            <person name="Detter J.C."/>
            <person name="Han C."/>
            <person name="Larimer F."/>
            <person name="Land M."/>
            <person name="Hauser L."/>
            <person name="Markowitz V."/>
            <person name="Cheng J.-F."/>
            <person name="Hugenholtz P."/>
            <person name="Woyke T."/>
            <person name="Wu D."/>
            <person name="Jando M."/>
            <person name="Schneider S."/>
            <person name="Goeker M."/>
            <person name="Klenk H.-P."/>
            <person name="Eisen J.A."/>
        </authorList>
    </citation>
    <scope>NUCLEOTIDE SEQUENCE [LARGE SCALE GENOMIC DNA]</scope>
    <source>
        <strain evidence="3">ATCC 25592 / DSM 43247 / BCRC 13721 / JCM 3198 / KCTC 3076 / NBRC 16047 / NCTC 10667</strain>
    </source>
</reference>
<dbReference type="HOGENOM" id="CLU_050032_0_0_11"/>
<name>D0L917_GORB4</name>
<accession>D0L917</accession>
<evidence type="ECO:0000259" key="1">
    <source>
        <dbReference type="Pfam" id="PF04230"/>
    </source>
</evidence>
<protein>
    <recommendedName>
        <fullName evidence="1">Polysaccharide pyruvyl transferase domain-containing protein</fullName>
    </recommendedName>
</protein>
<dbReference type="STRING" id="526226.Gbro_2791"/>
<dbReference type="AlphaFoldDB" id="D0L917"/>
<sequence>MSIPELAWRAGGAAARRATDSSLARSLGIGEVIYLVAPTGYPNYGDELIARTWLRYLARVRPRTTVVLDSHSPGQASLLLRDAHPKVIFTNTLWQLTEFAANAPASDDEHKPDPTRPWEWVARTAADPGRAPRLSEGIEILNRASTIHLLGGGYVNSVWPHHVSPVSAIAAVARQTGAAAVASGQGLIPRLDEPGWTALLDAARDFTVFDVRDTASADALAGAPGVGASASGDDAWLALHRPVSELYRRIGTRSPGRGVVLCLQSDLTDQFRGPASTGVEALTDFVRSTLDAWDVPGSDVTVVEGIPGHDYEVPHRLGSRLDGAAVIPFRELWRHGLPAGKANTWITTRFHPHLMAAAAGDSGIAIVPMPVYYSTKHRSLLDAGSAWTLVEGGDTIPDRPAAGGFSPTARRRAIDAKLALAQRVYPDTRLRSLRRG</sequence>
<gene>
    <name evidence="2" type="ordered locus">Gbro_2791</name>
</gene>
<feature type="domain" description="Polysaccharide pyruvyl transferase" evidence="1">
    <location>
        <begin position="43"/>
        <end position="239"/>
    </location>
</feature>
<dbReference type="RefSeq" id="WP_012834529.1">
    <property type="nucleotide sequence ID" value="NC_013441.1"/>
</dbReference>
<proteinExistence type="predicted"/>
<organism evidence="2 3">
    <name type="scientific">Gordonia bronchialis (strain ATCC 25592 / DSM 43247 / BCRC 13721 / JCM 3198 / KCTC 3076 / NBRC 16047 / NCTC 10667)</name>
    <name type="common">Rhodococcus bronchialis</name>
    <dbReference type="NCBI Taxonomy" id="526226"/>
    <lineage>
        <taxon>Bacteria</taxon>
        <taxon>Bacillati</taxon>
        <taxon>Actinomycetota</taxon>
        <taxon>Actinomycetes</taxon>
        <taxon>Mycobacteriales</taxon>
        <taxon>Gordoniaceae</taxon>
        <taxon>Gordonia</taxon>
    </lineage>
</organism>
<dbReference type="Pfam" id="PF04230">
    <property type="entry name" value="PS_pyruv_trans"/>
    <property type="match status" value="1"/>
</dbReference>
<keyword evidence="3" id="KW-1185">Reference proteome</keyword>
<evidence type="ECO:0000313" key="2">
    <source>
        <dbReference type="EMBL" id="ACY22008.1"/>
    </source>
</evidence>
<dbReference type="eggNOG" id="COG2327">
    <property type="taxonomic scope" value="Bacteria"/>
</dbReference>
<dbReference type="EMBL" id="CP001802">
    <property type="protein sequence ID" value="ACY22008.1"/>
    <property type="molecule type" value="Genomic_DNA"/>
</dbReference>
<dbReference type="Proteomes" id="UP000001219">
    <property type="component" value="Chromosome"/>
</dbReference>
<dbReference type="InterPro" id="IPR007345">
    <property type="entry name" value="Polysacch_pyruvyl_Trfase"/>
</dbReference>
<evidence type="ECO:0000313" key="3">
    <source>
        <dbReference type="Proteomes" id="UP000001219"/>
    </source>
</evidence>
<reference evidence="2 3" key="2">
    <citation type="journal article" date="2010" name="Stand. Genomic Sci.">
        <title>Complete genome sequence of Gordonia bronchialis type strain (3410).</title>
        <authorList>
            <person name="Ivanova N."/>
            <person name="Sikorski J."/>
            <person name="Jando M."/>
            <person name="Lapidus A."/>
            <person name="Nolan M."/>
            <person name="Lucas S."/>
            <person name="Del Rio T.G."/>
            <person name="Tice H."/>
            <person name="Copeland A."/>
            <person name="Cheng J.F."/>
            <person name="Chen F."/>
            <person name="Bruce D."/>
            <person name="Goodwin L."/>
            <person name="Pitluck S."/>
            <person name="Mavromatis K."/>
            <person name="Ovchinnikova G."/>
            <person name="Pati A."/>
            <person name="Chen A."/>
            <person name="Palaniappan K."/>
            <person name="Land M."/>
            <person name="Hauser L."/>
            <person name="Chang Y.J."/>
            <person name="Jeffries C.D."/>
            <person name="Chain P."/>
            <person name="Saunders E."/>
            <person name="Han C."/>
            <person name="Detter J.C."/>
            <person name="Brettin T."/>
            <person name="Rohde M."/>
            <person name="Goker M."/>
            <person name="Bristow J."/>
            <person name="Eisen J.A."/>
            <person name="Markowitz V."/>
            <person name="Hugenholtz P."/>
            <person name="Klenk H.P."/>
            <person name="Kyrpides N.C."/>
        </authorList>
    </citation>
    <scope>NUCLEOTIDE SEQUENCE [LARGE SCALE GENOMIC DNA]</scope>
    <source>
        <strain evidence="3">ATCC 25592 / DSM 43247 / BCRC 13721 / JCM 3198 / KCTC 3076 / NBRC 16047 / NCTC 10667</strain>
    </source>
</reference>